<sequence length="228" mass="25368">MLIANGPSLNNMDLGFLKRETCIGMNKIFLGFKRFRFYPRYYVAVNRKVIEQATAQIKALNCVKFISQAGAHGLLAENALTHLIRTHAYQIDHQGIKGPGFCRDIAAEGVHEGWTVTHAALQIAYYLGFSEVVLIGLDHRYQYSGAPNEARVLDGPDPNHFSPAYFGGGQTWDNPDLAHSEESYRLARAEYERVGRRILDATLDGACAVFEKADYRQLFRIAASGAVA</sequence>
<gene>
    <name evidence="2" type="ORF">Thiowin_00157</name>
</gene>
<accession>A0ABZ0S1M2</accession>
<keyword evidence="3" id="KW-1185">Reference proteome</keyword>
<dbReference type="Gene3D" id="3.90.1480.10">
    <property type="entry name" value="Alpha-2,3-sialyltransferase"/>
    <property type="match status" value="1"/>
</dbReference>
<dbReference type="EMBL" id="CP121472">
    <property type="protein sequence ID" value="WPL15272.1"/>
    <property type="molecule type" value="Genomic_DNA"/>
</dbReference>
<evidence type="ECO:0000313" key="3">
    <source>
        <dbReference type="Proteomes" id="UP001432180"/>
    </source>
</evidence>
<protein>
    <recommendedName>
        <fullName evidence="1">6-hydroxymethylpterin diphosphokinase MptE-like domain-containing protein</fullName>
    </recommendedName>
</protein>
<proteinExistence type="predicted"/>
<evidence type="ECO:0000313" key="2">
    <source>
        <dbReference type="EMBL" id="WPL15272.1"/>
    </source>
</evidence>
<dbReference type="InterPro" id="IPR002826">
    <property type="entry name" value="MptE-like"/>
</dbReference>
<name>A0ABZ0S1M2_9GAMM</name>
<dbReference type="Pfam" id="PF01973">
    <property type="entry name" value="MptE-like"/>
    <property type="match status" value="1"/>
</dbReference>
<evidence type="ECO:0000259" key="1">
    <source>
        <dbReference type="Pfam" id="PF01973"/>
    </source>
</evidence>
<dbReference type="Proteomes" id="UP001432180">
    <property type="component" value="Chromosome"/>
</dbReference>
<feature type="domain" description="6-hydroxymethylpterin diphosphokinase MptE-like" evidence="1">
    <location>
        <begin position="2"/>
        <end position="142"/>
    </location>
</feature>
<reference evidence="2 3" key="1">
    <citation type="journal article" date="2023" name="Microorganisms">
        <title>Thiorhodovibrio frisius and Trv. litoralis spp. nov., Two Novel Members from a Clade of Fastidious Purple Sulfur Bacteria That Exhibit Unique Red-Shifted Light-Harvesting Capabilities.</title>
        <authorList>
            <person name="Methner A."/>
            <person name="Kuzyk S.B."/>
            <person name="Petersen J."/>
            <person name="Bauer S."/>
            <person name="Brinkmann H."/>
            <person name="Sichau K."/>
            <person name="Wanner G."/>
            <person name="Wolf J."/>
            <person name="Neumann-Schaal M."/>
            <person name="Henke P."/>
            <person name="Tank M."/>
            <person name="Sproer C."/>
            <person name="Bunk B."/>
            <person name="Overmann J."/>
        </authorList>
    </citation>
    <scope>NUCLEOTIDE SEQUENCE [LARGE SCALE GENOMIC DNA]</scope>
    <source>
        <strain evidence="2 3">DSM 6702</strain>
    </source>
</reference>
<organism evidence="2 3">
    <name type="scientific">Thiorhodovibrio winogradskyi</name>
    <dbReference type="NCBI Taxonomy" id="77007"/>
    <lineage>
        <taxon>Bacteria</taxon>
        <taxon>Pseudomonadati</taxon>
        <taxon>Pseudomonadota</taxon>
        <taxon>Gammaproteobacteria</taxon>
        <taxon>Chromatiales</taxon>
        <taxon>Chromatiaceae</taxon>
        <taxon>Thiorhodovibrio</taxon>
    </lineage>
</organism>